<dbReference type="FunFam" id="3.40.50.300:FF:000794">
    <property type="entry name" value="ATP-dependent RNA helicase"/>
    <property type="match status" value="1"/>
</dbReference>
<dbReference type="InterPro" id="IPR001650">
    <property type="entry name" value="Helicase_C-like"/>
</dbReference>
<dbReference type="Proteomes" id="UP000245981">
    <property type="component" value="Unassembled WGS sequence"/>
</dbReference>
<dbReference type="PROSITE" id="PS51194">
    <property type="entry name" value="HELICASE_CTER"/>
    <property type="match status" value="1"/>
</dbReference>
<dbReference type="SUPFAM" id="SSF57829">
    <property type="entry name" value="Zn-binding ribosomal proteins"/>
    <property type="match status" value="1"/>
</dbReference>
<evidence type="ECO:0000313" key="3">
    <source>
        <dbReference type="EMBL" id="PWK96902.1"/>
    </source>
</evidence>
<dbReference type="SMART" id="SM00487">
    <property type="entry name" value="DEXDc"/>
    <property type="match status" value="1"/>
</dbReference>
<dbReference type="InterPro" id="IPR006935">
    <property type="entry name" value="Helicase/UvrB_N"/>
</dbReference>
<dbReference type="GO" id="GO:0005829">
    <property type="term" value="C:cytosol"/>
    <property type="evidence" value="ECO:0007669"/>
    <property type="project" value="TreeGrafter"/>
</dbReference>
<dbReference type="PANTHER" id="PTHR47396">
    <property type="entry name" value="TYPE I RESTRICTION ENZYME ECOKI R PROTEIN"/>
    <property type="match status" value="1"/>
</dbReference>
<comment type="caution">
    <text evidence="3">The sequence shown here is derived from an EMBL/GenBank/DDBJ whole genome shotgun (WGS) entry which is preliminary data.</text>
</comment>
<gene>
    <name evidence="3" type="ORF">C7431_105233</name>
</gene>
<dbReference type="PROSITE" id="PS51192">
    <property type="entry name" value="HELICASE_ATP_BIND_1"/>
    <property type="match status" value="1"/>
</dbReference>
<protein>
    <submittedName>
        <fullName evidence="3">DNA repair protein RadD</fullName>
    </submittedName>
</protein>
<evidence type="ECO:0000259" key="1">
    <source>
        <dbReference type="PROSITE" id="PS51192"/>
    </source>
</evidence>
<dbReference type="InterPro" id="IPR027417">
    <property type="entry name" value="P-loop_NTPase"/>
</dbReference>
<proteinExistence type="predicted"/>
<organism evidence="3 4">
    <name type="scientific">Pantoea allii</name>
    <dbReference type="NCBI Taxonomy" id="574096"/>
    <lineage>
        <taxon>Bacteria</taxon>
        <taxon>Pseudomonadati</taxon>
        <taxon>Pseudomonadota</taxon>
        <taxon>Gammaproteobacteria</taxon>
        <taxon>Enterobacterales</taxon>
        <taxon>Erwiniaceae</taxon>
        <taxon>Pantoea</taxon>
    </lineage>
</organism>
<dbReference type="InterPro" id="IPR014001">
    <property type="entry name" value="Helicase_ATP-bd"/>
</dbReference>
<dbReference type="STRING" id="574096.HA38_05020"/>
<dbReference type="GO" id="GO:0006412">
    <property type="term" value="P:translation"/>
    <property type="evidence" value="ECO:0007669"/>
    <property type="project" value="InterPro"/>
</dbReference>
<accession>A0A2V2BG40</accession>
<dbReference type="InterPro" id="IPR011332">
    <property type="entry name" value="Ribosomal_zn-bd"/>
</dbReference>
<feature type="domain" description="Helicase C-terminal" evidence="2">
    <location>
        <begin position="275"/>
        <end position="419"/>
    </location>
</feature>
<dbReference type="GO" id="GO:0003677">
    <property type="term" value="F:DNA binding"/>
    <property type="evidence" value="ECO:0007669"/>
    <property type="project" value="InterPro"/>
</dbReference>
<feature type="domain" description="Helicase ATP-binding" evidence="1">
    <location>
        <begin position="52"/>
        <end position="205"/>
    </location>
</feature>
<dbReference type="SMART" id="SM00490">
    <property type="entry name" value="HELICc"/>
    <property type="match status" value="1"/>
</dbReference>
<dbReference type="Pfam" id="PF04851">
    <property type="entry name" value="ResIII"/>
    <property type="match status" value="1"/>
</dbReference>
<dbReference type="InterPro" id="IPR050742">
    <property type="entry name" value="Helicase_Restrict-Modif_Enz"/>
</dbReference>
<evidence type="ECO:0000259" key="2">
    <source>
        <dbReference type="PROSITE" id="PS51194"/>
    </source>
</evidence>
<dbReference type="GO" id="GO:0016787">
    <property type="term" value="F:hydrolase activity"/>
    <property type="evidence" value="ECO:0007669"/>
    <property type="project" value="InterPro"/>
</dbReference>
<dbReference type="GO" id="GO:0005524">
    <property type="term" value="F:ATP binding"/>
    <property type="evidence" value="ECO:0007669"/>
    <property type="project" value="InterPro"/>
</dbReference>
<dbReference type="FunFam" id="3.40.50.300:FF:000859">
    <property type="entry name" value="ATP-dependent RNA helicase"/>
    <property type="match status" value="1"/>
</dbReference>
<dbReference type="PANTHER" id="PTHR47396:SF1">
    <property type="entry name" value="ATP-DEPENDENT HELICASE IRC3-RELATED"/>
    <property type="match status" value="1"/>
</dbReference>
<sequence length="618" mass="70335">MKKYEKYILNCASLTARLQWIRGIIAADFTKVSSMSFTLRPYQQDAVDATIAHFRRHHEPAVIVLPTGAGKSLVIAELARLARGRVLVLAHVKELVAQNHSKYQAYGLEADIFAAGLQRKESQRKVVFGSVQSVARNLSLFDSAFSLVIVDECHRIGDDKESQYQQIFHHLRQHNPQLRLLGLTATPFRLGKGWIYRFHYHGMVRGDEKALFRDCIYELPLRYMIKHQFLVPPERLDMPVVQYDFSRLTAQANGLFSEADLNRELKQQQRITPHIIRQIVEFAEDRHGVMLFASTVEHAREILGLLPENSALVSAETHAQERDAVIAAFKAQQLKFLVNVAVLTTGFDAPHVDLIAILRPTESVSLYQQIVGRGLRLSPGKKDCLILDYAGNAHDLFTPEVGAPKGKSDNQPVQVFCPACGFANTFWGKATQDGMVIEHFGRRCQGVLEDDEGEREQCDYRFRFKNCPDCNAENDIAARRCRECDKILVDPDDMLKAALKLKDARVLRCGGMTLEQGKDDKGEWLKATYFDEDGTSVSERFRLQTPAQRKAFEQLFMRPHQRAPGVPLGWQTAADVLALQPLLRHPDFVVARAKGHFWQIREKLFDYQGRFRRANELR</sequence>
<dbReference type="Pfam" id="PF00271">
    <property type="entry name" value="Helicase_C"/>
    <property type="match status" value="1"/>
</dbReference>
<dbReference type="AlphaFoldDB" id="A0A2V2BG40"/>
<reference evidence="3 4" key="1">
    <citation type="submission" date="2018-05" db="EMBL/GenBank/DDBJ databases">
        <title>Genomic Encyclopedia of Type Strains, Phase IV (KMG-V): Genome sequencing to study the core and pangenomes of soil and plant-associated prokaryotes.</title>
        <authorList>
            <person name="Whitman W."/>
        </authorList>
    </citation>
    <scope>NUCLEOTIDE SEQUENCE [LARGE SCALE GENOMIC DNA]</scope>
    <source>
        <strain evidence="3 4">PNA 200-10</strain>
    </source>
</reference>
<name>A0A2V2BG40_9GAMM</name>
<evidence type="ECO:0000313" key="4">
    <source>
        <dbReference type="Proteomes" id="UP000245981"/>
    </source>
</evidence>
<dbReference type="SUPFAM" id="SSF52540">
    <property type="entry name" value="P-loop containing nucleoside triphosphate hydrolases"/>
    <property type="match status" value="1"/>
</dbReference>
<dbReference type="EMBL" id="QGHF01000005">
    <property type="protein sequence ID" value="PWK96902.1"/>
    <property type="molecule type" value="Genomic_DNA"/>
</dbReference>
<dbReference type="Gene3D" id="3.40.50.300">
    <property type="entry name" value="P-loop containing nucleotide triphosphate hydrolases"/>
    <property type="match status" value="2"/>
</dbReference>